<dbReference type="AlphaFoldDB" id="A0A158DYS4"/>
<dbReference type="OrthoDB" id="8780237at2"/>
<gene>
    <name evidence="1" type="ORF">AWB83_06121</name>
</gene>
<proteinExistence type="predicted"/>
<organism evidence="1 2">
    <name type="scientific">Caballeronia ptereochthonis</name>
    <dbReference type="NCBI Taxonomy" id="1777144"/>
    <lineage>
        <taxon>Bacteria</taxon>
        <taxon>Pseudomonadati</taxon>
        <taxon>Pseudomonadota</taxon>
        <taxon>Betaproteobacteria</taxon>
        <taxon>Burkholderiales</taxon>
        <taxon>Burkholderiaceae</taxon>
        <taxon>Caballeronia</taxon>
    </lineage>
</organism>
<name>A0A158DYS4_9BURK</name>
<comment type="caution">
    <text evidence="1">The sequence shown here is derived from an EMBL/GenBank/DDBJ whole genome shotgun (WGS) entry which is preliminary data.</text>
</comment>
<dbReference type="STRING" id="1777144.AWB83_06121"/>
<accession>A0A158DYS4</accession>
<keyword evidence="2" id="KW-1185">Reference proteome</keyword>
<dbReference type="RefSeq" id="WP_087049426.1">
    <property type="nucleotide sequence ID" value="NZ_FCOB02000041.1"/>
</dbReference>
<dbReference type="EMBL" id="FCOB02000041">
    <property type="protein sequence ID" value="SAK99673.1"/>
    <property type="molecule type" value="Genomic_DNA"/>
</dbReference>
<sequence length="239" mass="25218">MSDPASTVTTPLRRVGLVGIELIDPVTLTRVTQGVRVSAQGLANPPVLSYSGCFVWFKEDGDSWPESISVDVGKLPYEPVAGTIAPPARPVDLDDAPVSARLARVTLCPSVAYPFPDGVLGLRGRLHETADRASPPVAGARIWLRWGSAPDDASGRIDSPVRSTTTESGAFAVFLRPPVALMPEAANGRVSLQLAVLPAGETMPRTKQIEAMDGAMNVVPDPSDLAAVFPLDEMAQEPS</sequence>
<evidence type="ECO:0000313" key="2">
    <source>
        <dbReference type="Proteomes" id="UP000054978"/>
    </source>
</evidence>
<dbReference type="Proteomes" id="UP000054978">
    <property type="component" value="Unassembled WGS sequence"/>
</dbReference>
<reference evidence="1" key="1">
    <citation type="submission" date="2016-01" db="EMBL/GenBank/DDBJ databases">
        <authorList>
            <person name="Peeters C."/>
        </authorList>
    </citation>
    <scope>NUCLEOTIDE SEQUENCE [LARGE SCALE GENOMIC DNA]</scope>
    <source>
        <strain evidence="1">LMG 29326</strain>
    </source>
</reference>
<protein>
    <submittedName>
        <fullName evidence="1">Uncharacterized protein</fullName>
    </submittedName>
</protein>
<evidence type="ECO:0000313" key="1">
    <source>
        <dbReference type="EMBL" id="SAK99673.1"/>
    </source>
</evidence>